<dbReference type="Gene3D" id="3.40.630.30">
    <property type="match status" value="1"/>
</dbReference>
<keyword evidence="2 4" id="KW-0012">Acyltransferase</keyword>
<evidence type="ECO:0000256" key="1">
    <source>
        <dbReference type="ARBA" id="ARBA00022679"/>
    </source>
</evidence>
<organism evidence="4 5">
    <name type="scientific">Paractinoplanes pyxinae</name>
    <dbReference type="NCBI Taxonomy" id="2997416"/>
    <lineage>
        <taxon>Bacteria</taxon>
        <taxon>Bacillati</taxon>
        <taxon>Actinomycetota</taxon>
        <taxon>Actinomycetes</taxon>
        <taxon>Micromonosporales</taxon>
        <taxon>Micromonosporaceae</taxon>
        <taxon>Paractinoplanes</taxon>
    </lineage>
</organism>
<dbReference type="PROSITE" id="PS51186">
    <property type="entry name" value="GNAT"/>
    <property type="match status" value="1"/>
</dbReference>
<evidence type="ECO:0000313" key="4">
    <source>
        <dbReference type="EMBL" id="MCY1139527.1"/>
    </source>
</evidence>
<name>A0ABT4B0A3_9ACTN</name>
<dbReference type="InterPro" id="IPR000182">
    <property type="entry name" value="GNAT_dom"/>
</dbReference>
<protein>
    <submittedName>
        <fullName evidence="4">GNAT family N-acetyltransferase</fullName>
        <ecNumber evidence="4">2.3.1.-</ecNumber>
    </submittedName>
</protein>
<evidence type="ECO:0000256" key="2">
    <source>
        <dbReference type="ARBA" id="ARBA00023315"/>
    </source>
</evidence>
<dbReference type="Proteomes" id="UP001151002">
    <property type="component" value="Unassembled WGS sequence"/>
</dbReference>
<dbReference type="EMBL" id="JAPNTZ010000005">
    <property type="protein sequence ID" value="MCY1139527.1"/>
    <property type="molecule type" value="Genomic_DNA"/>
</dbReference>
<dbReference type="EC" id="2.3.1.-" evidence="4"/>
<dbReference type="Pfam" id="PF00583">
    <property type="entry name" value="Acetyltransf_1"/>
    <property type="match status" value="1"/>
</dbReference>
<evidence type="ECO:0000259" key="3">
    <source>
        <dbReference type="PROSITE" id="PS51186"/>
    </source>
</evidence>
<dbReference type="InterPro" id="IPR016181">
    <property type="entry name" value="Acyl_CoA_acyltransferase"/>
</dbReference>
<keyword evidence="5" id="KW-1185">Reference proteome</keyword>
<gene>
    <name evidence="4" type="ORF">OWR29_16130</name>
</gene>
<sequence>MTVTRLGSLGDIDAAADLLDQYRQHYGANPAPEAVAAWLRDQIESARARVYLAGEAGEADGICTVAVVPAALTLRTVWLVRDLYVRPAARRRGVARALLTAVAEEARASGAHRLSLQTETANVRAIELYARTGFAALPEVTVMDGVL</sequence>
<comment type="caution">
    <text evidence="4">The sequence shown here is derived from an EMBL/GenBank/DDBJ whole genome shotgun (WGS) entry which is preliminary data.</text>
</comment>
<feature type="domain" description="N-acetyltransferase" evidence="3">
    <location>
        <begin position="2"/>
        <end position="147"/>
    </location>
</feature>
<dbReference type="SUPFAM" id="SSF55729">
    <property type="entry name" value="Acyl-CoA N-acyltransferases (Nat)"/>
    <property type="match status" value="1"/>
</dbReference>
<keyword evidence="1 4" id="KW-0808">Transferase</keyword>
<dbReference type="GO" id="GO:0016746">
    <property type="term" value="F:acyltransferase activity"/>
    <property type="evidence" value="ECO:0007669"/>
    <property type="project" value="UniProtKB-KW"/>
</dbReference>
<accession>A0ABT4B0A3</accession>
<dbReference type="PANTHER" id="PTHR43877:SF2">
    <property type="entry name" value="AMINOALKYLPHOSPHONATE N-ACETYLTRANSFERASE-RELATED"/>
    <property type="match status" value="1"/>
</dbReference>
<dbReference type="PANTHER" id="PTHR43877">
    <property type="entry name" value="AMINOALKYLPHOSPHONATE N-ACETYLTRANSFERASE-RELATED-RELATED"/>
    <property type="match status" value="1"/>
</dbReference>
<dbReference type="InterPro" id="IPR050832">
    <property type="entry name" value="Bact_Acetyltransf"/>
</dbReference>
<dbReference type="RefSeq" id="WP_267563641.1">
    <property type="nucleotide sequence ID" value="NZ_JAPNTZ010000005.1"/>
</dbReference>
<reference evidence="4" key="1">
    <citation type="submission" date="2022-11" db="EMBL/GenBank/DDBJ databases">
        <authorList>
            <person name="Somphong A."/>
            <person name="Phongsopitanun W."/>
        </authorList>
    </citation>
    <scope>NUCLEOTIDE SEQUENCE</scope>
    <source>
        <strain evidence="4">Pm04-4</strain>
    </source>
</reference>
<evidence type="ECO:0000313" key="5">
    <source>
        <dbReference type="Proteomes" id="UP001151002"/>
    </source>
</evidence>
<proteinExistence type="predicted"/>